<reference evidence="2 3" key="1">
    <citation type="submission" date="2018-06" db="EMBL/GenBank/DDBJ databases">
        <title>Genomic Encyclopedia of Archaeal and Bacterial Type Strains, Phase II (KMG-II): from individual species to whole genera.</title>
        <authorList>
            <person name="Goeker M."/>
        </authorList>
    </citation>
    <scope>NUCLEOTIDE SEQUENCE [LARGE SCALE GENOMIC DNA]</scope>
    <source>
        <strain evidence="2 3">ATCC 51348</strain>
    </source>
</reference>
<feature type="region of interest" description="Disordered" evidence="1">
    <location>
        <begin position="54"/>
        <end position="94"/>
    </location>
</feature>
<dbReference type="Proteomes" id="UP000249646">
    <property type="component" value="Unassembled WGS sequence"/>
</dbReference>
<accession>A0A2W7GRG4</accession>
<evidence type="ECO:0000313" key="3">
    <source>
        <dbReference type="Proteomes" id="UP000249646"/>
    </source>
</evidence>
<dbReference type="RefSeq" id="WP_241856711.1">
    <property type="nucleotide sequence ID" value="NZ_QKUB01000006.1"/>
</dbReference>
<keyword evidence="3" id="KW-1185">Reference proteome</keyword>
<evidence type="ECO:0000313" key="2">
    <source>
        <dbReference type="EMBL" id="PZV99848.1"/>
    </source>
</evidence>
<sequence length="94" mass="10633">MSPKAKKGLILTGIISGAIIAPIAFATVPYGIQQGILQKQNNRLITTYNQRSEEYKAKTADTEKEIKEKEAKRQEIKAKLDKETREEEKKKLSD</sequence>
<protein>
    <submittedName>
        <fullName evidence="2">Uncharacterized protein</fullName>
    </submittedName>
</protein>
<dbReference type="AlphaFoldDB" id="A0A2W7GRG4"/>
<organism evidence="2 3">
    <name type="scientific">Metamycoplasma auris</name>
    <dbReference type="NCBI Taxonomy" id="51363"/>
    <lineage>
        <taxon>Bacteria</taxon>
        <taxon>Bacillati</taxon>
        <taxon>Mycoplasmatota</taxon>
        <taxon>Mycoplasmoidales</taxon>
        <taxon>Metamycoplasmataceae</taxon>
        <taxon>Metamycoplasma</taxon>
    </lineage>
</organism>
<evidence type="ECO:0000256" key="1">
    <source>
        <dbReference type="SAM" id="MobiDB-lite"/>
    </source>
</evidence>
<comment type="caution">
    <text evidence="2">The sequence shown here is derived from an EMBL/GenBank/DDBJ whole genome shotgun (WGS) entry which is preliminary data.</text>
</comment>
<name>A0A2W7GRG4_9BACT</name>
<dbReference type="EMBL" id="QKUB01000006">
    <property type="protein sequence ID" value="PZV99848.1"/>
    <property type="molecule type" value="Genomic_DNA"/>
</dbReference>
<gene>
    <name evidence="2" type="ORF">BCF89_1065</name>
</gene>
<proteinExistence type="predicted"/>